<dbReference type="InterPro" id="IPR024607">
    <property type="entry name" value="Sulfatase_CS"/>
</dbReference>
<reference evidence="8" key="2">
    <citation type="journal article" date="2008" name="Genome Biol.">
        <title>Improved genome assembly and evidence-based global gene model set for the chordate Ciona intestinalis: new insight into intron and operon populations.</title>
        <authorList>
            <person name="Satou Y."/>
            <person name="Mineta K."/>
            <person name="Ogasawara M."/>
            <person name="Sasakura Y."/>
            <person name="Shoguchi E."/>
            <person name="Ueno K."/>
            <person name="Yamada L."/>
            <person name="Matsumoto J."/>
            <person name="Wasserscheid J."/>
            <person name="Dewar K."/>
            <person name="Wiley G.B."/>
            <person name="Macmil S.L."/>
            <person name="Roe B.A."/>
            <person name="Zeller R.W."/>
            <person name="Hastings K.E."/>
            <person name="Lemaire P."/>
            <person name="Lindquist E."/>
            <person name="Endo T."/>
            <person name="Hotta K."/>
            <person name="Inaba K."/>
        </authorList>
    </citation>
    <scope>NUCLEOTIDE SEQUENCE [LARGE SCALE GENOMIC DNA]</scope>
    <source>
        <strain evidence="8">wild type</strain>
    </source>
</reference>
<evidence type="ECO:0000256" key="5">
    <source>
        <dbReference type="ARBA" id="ARBA00022837"/>
    </source>
</evidence>
<protein>
    <recommendedName>
        <fullName evidence="7">Sulfatase N-terminal domain-containing protein</fullName>
    </recommendedName>
</protein>
<comment type="cofactor">
    <cofactor evidence="1">
        <name>Ca(2+)</name>
        <dbReference type="ChEBI" id="CHEBI:29108"/>
    </cofactor>
</comment>
<dbReference type="Proteomes" id="UP000008144">
    <property type="component" value="Chromosome 11"/>
</dbReference>
<dbReference type="EMBL" id="EAAA01000811">
    <property type="status" value="NOT_ANNOTATED_CDS"/>
    <property type="molecule type" value="Genomic_DNA"/>
</dbReference>
<evidence type="ECO:0000256" key="2">
    <source>
        <dbReference type="ARBA" id="ARBA00008779"/>
    </source>
</evidence>
<keyword evidence="9" id="KW-1185">Reference proteome</keyword>
<evidence type="ECO:0000256" key="3">
    <source>
        <dbReference type="ARBA" id="ARBA00022723"/>
    </source>
</evidence>
<reference evidence="9" key="1">
    <citation type="journal article" date="2002" name="Science">
        <title>The draft genome of Ciona intestinalis: insights into chordate and vertebrate origins.</title>
        <authorList>
            <person name="Dehal P."/>
            <person name="Satou Y."/>
            <person name="Campbell R.K."/>
            <person name="Chapman J."/>
            <person name="Degnan B."/>
            <person name="De Tomaso A."/>
            <person name="Davidson B."/>
            <person name="Di Gregorio A."/>
            <person name="Gelpke M."/>
            <person name="Goodstein D.M."/>
            <person name="Harafuji N."/>
            <person name="Hastings K.E."/>
            <person name="Ho I."/>
            <person name="Hotta K."/>
            <person name="Huang W."/>
            <person name="Kawashima T."/>
            <person name="Lemaire P."/>
            <person name="Martinez D."/>
            <person name="Meinertzhagen I.A."/>
            <person name="Necula S."/>
            <person name="Nonaka M."/>
            <person name="Putnam N."/>
            <person name="Rash S."/>
            <person name="Saiga H."/>
            <person name="Satake M."/>
            <person name="Terry A."/>
            <person name="Yamada L."/>
            <person name="Wang H.G."/>
            <person name="Awazu S."/>
            <person name="Azumi K."/>
            <person name="Boore J."/>
            <person name="Branno M."/>
            <person name="Chin-Bow S."/>
            <person name="DeSantis R."/>
            <person name="Doyle S."/>
            <person name="Francino P."/>
            <person name="Keys D.N."/>
            <person name="Haga S."/>
            <person name="Hayashi H."/>
            <person name="Hino K."/>
            <person name="Imai K.S."/>
            <person name="Inaba K."/>
            <person name="Kano S."/>
            <person name="Kobayashi K."/>
            <person name="Kobayashi M."/>
            <person name="Lee B.I."/>
            <person name="Makabe K.W."/>
            <person name="Manohar C."/>
            <person name="Matassi G."/>
            <person name="Medina M."/>
            <person name="Mochizuki Y."/>
            <person name="Mount S."/>
            <person name="Morishita T."/>
            <person name="Miura S."/>
            <person name="Nakayama A."/>
            <person name="Nishizaka S."/>
            <person name="Nomoto H."/>
            <person name="Ohta F."/>
            <person name="Oishi K."/>
            <person name="Rigoutsos I."/>
            <person name="Sano M."/>
            <person name="Sasaki A."/>
            <person name="Sasakura Y."/>
            <person name="Shoguchi E."/>
            <person name="Shin-i T."/>
            <person name="Spagnuolo A."/>
            <person name="Stainier D."/>
            <person name="Suzuki M.M."/>
            <person name="Tassy O."/>
            <person name="Takatori N."/>
            <person name="Tokuoka M."/>
            <person name="Yagi K."/>
            <person name="Yoshizaki F."/>
            <person name="Wada S."/>
            <person name="Zhang C."/>
            <person name="Hyatt P.D."/>
            <person name="Larimer F."/>
            <person name="Detter C."/>
            <person name="Doggett N."/>
            <person name="Glavina T."/>
            <person name="Hawkins T."/>
            <person name="Richardson P."/>
            <person name="Lucas S."/>
            <person name="Kohara Y."/>
            <person name="Levine M."/>
            <person name="Satoh N."/>
            <person name="Rokhsar D.S."/>
        </authorList>
    </citation>
    <scope>NUCLEOTIDE SEQUENCE [LARGE SCALE GENOMIC DNA]</scope>
</reference>
<feature type="domain" description="Sulfatase N-terminal" evidence="7">
    <location>
        <begin position="15"/>
        <end position="330"/>
    </location>
</feature>
<dbReference type="EMBL" id="EAAA01000810">
    <property type="status" value="NOT_ANNOTATED_CDS"/>
    <property type="molecule type" value="Genomic_DNA"/>
</dbReference>
<dbReference type="InterPro" id="IPR047115">
    <property type="entry name" value="ARSB"/>
</dbReference>
<accession>H2XSF5</accession>
<dbReference type="STRING" id="7719.ENSCINP00000032589"/>
<proteinExistence type="inferred from homology"/>
<keyword evidence="6" id="KW-0325">Glycoprotein</keyword>
<comment type="similarity">
    <text evidence="2">Belongs to the sulfatase family.</text>
</comment>
<dbReference type="InterPro" id="IPR000917">
    <property type="entry name" value="Sulfatase_N"/>
</dbReference>
<evidence type="ECO:0000256" key="1">
    <source>
        <dbReference type="ARBA" id="ARBA00001913"/>
    </source>
</evidence>
<dbReference type="AlphaFoldDB" id="H2XSF5"/>
<dbReference type="SUPFAM" id="SSF53649">
    <property type="entry name" value="Alkaline phosphatase-like"/>
    <property type="match status" value="1"/>
</dbReference>
<evidence type="ECO:0000313" key="8">
    <source>
        <dbReference type="Ensembl" id="ENSCINP00000032589.1"/>
    </source>
</evidence>
<evidence type="ECO:0000259" key="7">
    <source>
        <dbReference type="Pfam" id="PF00884"/>
    </source>
</evidence>
<keyword evidence="5" id="KW-0106">Calcium</keyword>
<dbReference type="CDD" id="cd16029">
    <property type="entry name" value="4-S"/>
    <property type="match status" value="1"/>
</dbReference>
<dbReference type="PANTHER" id="PTHR10342:SF274">
    <property type="entry name" value="ARYLSULFATASE B"/>
    <property type="match status" value="1"/>
</dbReference>
<evidence type="ECO:0000313" key="9">
    <source>
        <dbReference type="Proteomes" id="UP000008144"/>
    </source>
</evidence>
<keyword evidence="4" id="KW-0378">Hydrolase</keyword>
<dbReference type="GeneTree" id="ENSGT00940000158270"/>
<dbReference type="PROSITE" id="PS00149">
    <property type="entry name" value="SULFATASE_2"/>
    <property type="match status" value="1"/>
</dbReference>
<dbReference type="Gene3D" id="3.30.1120.10">
    <property type="match status" value="1"/>
</dbReference>
<dbReference type="Ensembl" id="ENSCINT00000033204.1">
    <property type="protein sequence ID" value="ENSCINP00000032589.1"/>
    <property type="gene ID" value="ENSCING00000020879.1"/>
</dbReference>
<evidence type="ECO:0000256" key="4">
    <source>
        <dbReference type="ARBA" id="ARBA00022801"/>
    </source>
</evidence>
<dbReference type="OMA" id="RTMCSSH"/>
<dbReference type="Gene3D" id="3.40.720.10">
    <property type="entry name" value="Alkaline Phosphatase, subunit A"/>
    <property type="match status" value="1"/>
</dbReference>
<evidence type="ECO:0000256" key="6">
    <source>
        <dbReference type="ARBA" id="ARBA00023180"/>
    </source>
</evidence>
<dbReference type="HOGENOM" id="CLU_006332_10_1_1"/>
<keyword evidence="3" id="KW-0479">Metal-binding</keyword>
<dbReference type="GO" id="GO:0008484">
    <property type="term" value="F:sulfuric ester hydrolase activity"/>
    <property type="evidence" value="ECO:0000318"/>
    <property type="project" value="GO_Central"/>
</dbReference>
<dbReference type="InterPro" id="IPR017850">
    <property type="entry name" value="Alkaline_phosphatase_core_sf"/>
</dbReference>
<sequence length="491" mass="54663">MPLIEGTNGQTTNPPNIVMVLADDLGWNDVSWHNSIVQMPNLQDLAERGVILEHAYAQEKCTPSRAAFLTGRYPINTGMQEEVVVATQMSGLPIEFKLLPSYLKDQGYATHMIGKWHVGYCDEAYTPTRRGFDSHYGFYNSGISYSNYSSTEGTDVGYDYRDDLALNLAAEGKYTTTDFTDQAKTLIDNHDQTNPMFLYMAYNAPHTPFEVEESYRDIYDGNLRDGNRKTYLGMISALDEQVGQLVDKLKEVGMWSNTVFVFYSDNGGTQPQSGQSGNNFPLRGKKGSLFEGGYRVPAFVHSELINNSIHPQYRLFHISDMFATFIALAGGDAAVPADIDGINAWPAISGNTPSPRTTLVYNIITKNFANNARNTEPKAAIRDLQYKLIEGNPGGVGGWIPPPENRVDNLLKPNVNYYADPVTGTWYYLFDLIADPYETNNIAASEPTLLNEMITWLTAEKRSSRRRHAIDNTKDVTAIPSLNGGSWNPGF</sequence>
<dbReference type="InParanoid" id="H2XSF5"/>
<reference evidence="8" key="3">
    <citation type="submission" date="2025-08" db="UniProtKB">
        <authorList>
            <consortium name="Ensembl"/>
        </authorList>
    </citation>
    <scope>IDENTIFICATION</scope>
</reference>
<reference evidence="8" key="4">
    <citation type="submission" date="2025-09" db="UniProtKB">
        <authorList>
            <consortium name="Ensembl"/>
        </authorList>
    </citation>
    <scope>IDENTIFICATION</scope>
</reference>
<dbReference type="GO" id="GO:0046872">
    <property type="term" value="F:metal ion binding"/>
    <property type="evidence" value="ECO:0007669"/>
    <property type="project" value="UniProtKB-KW"/>
</dbReference>
<organism evidence="8 9">
    <name type="scientific">Ciona intestinalis</name>
    <name type="common">Transparent sea squirt</name>
    <name type="synonym">Ascidia intestinalis</name>
    <dbReference type="NCBI Taxonomy" id="7719"/>
    <lineage>
        <taxon>Eukaryota</taxon>
        <taxon>Metazoa</taxon>
        <taxon>Chordata</taxon>
        <taxon>Tunicata</taxon>
        <taxon>Ascidiacea</taxon>
        <taxon>Phlebobranchia</taxon>
        <taxon>Cionidae</taxon>
        <taxon>Ciona</taxon>
    </lineage>
</organism>
<dbReference type="Pfam" id="PF00884">
    <property type="entry name" value="Sulfatase"/>
    <property type="match status" value="1"/>
</dbReference>
<dbReference type="PANTHER" id="PTHR10342">
    <property type="entry name" value="ARYLSULFATASE"/>
    <property type="match status" value="1"/>
</dbReference>
<name>H2XSF5_CIOIN</name>